<evidence type="ECO:0000313" key="2">
    <source>
        <dbReference type="Proteomes" id="UP000435649"/>
    </source>
</evidence>
<dbReference type="EMBL" id="VUNS01000027">
    <property type="protein sequence ID" value="MST99025.1"/>
    <property type="molecule type" value="Genomic_DNA"/>
</dbReference>
<reference evidence="1 2" key="1">
    <citation type="submission" date="2019-08" db="EMBL/GenBank/DDBJ databases">
        <title>In-depth cultivation of the pig gut microbiome towards novel bacterial diversity and tailored functional studies.</title>
        <authorList>
            <person name="Wylensek D."/>
            <person name="Hitch T.C.A."/>
            <person name="Clavel T."/>
        </authorList>
    </citation>
    <scope>NUCLEOTIDE SEQUENCE [LARGE SCALE GENOMIC DNA]</scope>
    <source>
        <strain evidence="1 2">BBE-744-WT-12</strain>
    </source>
</reference>
<comment type="caution">
    <text evidence="1">The sequence shown here is derived from an EMBL/GenBank/DDBJ whole genome shotgun (WGS) entry which is preliminary data.</text>
</comment>
<protein>
    <submittedName>
        <fullName evidence="1">DUF2924 domain-containing protein</fullName>
    </submittedName>
</protein>
<sequence length="155" mass="17947">MLVYREKQRGYGMMNESEVKRQLELLDLMNQAELREKFCELFGFEPGQTNIANLRRRLAYRIQEIYYGGLSEADRQLLEQIADGDPQANLRYGKNGVSHVCGTRYQRVWKGKKYEVTALGNGKFEYDGTVYQSLSAIAREITGTRWNGKLFFGVK</sequence>
<dbReference type="Pfam" id="PF11149">
    <property type="entry name" value="DUF2924"/>
    <property type="match status" value="1"/>
</dbReference>
<dbReference type="InterPro" id="IPR021322">
    <property type="entry name" value="DUF2924"/>
</dbReference>
<dbReference type="Proteomes" id="UP000435649">
    <property type="component" value="Unassembled WGS sequence"/>
</dbReference>
<dbReference type="AlphaFoldDB" id="A0A844G809"/>
<organism evidence="1 2">
    <name type="scientific">Victivallis lenta</name>
    <dbReference type="NCBI Taxonomy" id="2606640"/>
    <lineage>
        <taxon>Bacteria</taxon>
        <taxon>Pseudomonadati</taxon>
        <taxon>Lentisphaerota</taxon>
        <taxon>Lentisphaeria</taxon>
        <taxon>Victivallales</taxon>
        <taxon>Victivallaceae</taxon>
        <taxon>Victivallis</taxon>
    </lineage>
</organism>
<keyword evidence="2" id="KW-1185">Reference proteome</keyword>
<accession>A0A844G809</accession>
<proteinExistence type="predicted"/>
<gene>
    <name evidence="1" type="ORF">FYJ85_18480</name>
</gene>
<name>A0A844G809_9BACT</name>
<evidence type="ECO:0000313" key="1">
    <source>
        <dbReference type="EMBL" id="MST99025.1"/>
    </source>
</evidence>